<sequence>MERVLPSAFHVLLPPAPKPRIRFHATDDAVDGFSGFYQKVKQKLQTHPPAPILRAWLDDEFVQVDLSRPEALEVVWTCILEAGAATFTHKRLLLENYGPVLAQLMANDEDLVLVKTVAHYETRSVAAPRADDDVAPARAHDPPELLLHLFRGLLRVVREHQATFATDGVNGHDNWYRLLDVGWRYRRALESVLDELEQDVVSGETAADEENQLLDVLRVAYRSGASP</sequence>
<comment type="caution">
    <text evidence="1">The sequence shown here is derived from an EMBL/GenBank/DDBJ whole genome shotgun (WGS) entry which is preliminary data.</text>
</comment>
<dbReference type="Proteomes" id="UP001163321">
    <property type="component" value="Chromosome 4"/>
</dbReference>
<dbReference type="EMBL" id="CM047583">
    <property type="protein sequence ID" value="KAI9914142.1"/>
    <property type="molecule type" value="Genomic_DNA"/>
</dbReference>
<proteinExistence type="predicted"/>
<gene>
    <name evidence="1" type="ORF">PsorP6_006227</name>
</gene>
<keyword evidence="2" id="KW-1185">Reference proteome</keyword>
<accession>A0ACC0W6R6</accession>
<name>A0ACC0W6R6_9STRA</name>
<reference evidence="1 2" key="1">
    <citation type="journal article" date="2022" name="bioRxiv">
        <title>The genome of the oomycete Peronosclerospora sorghi, a cosmopolitan pathogen of maize and sorghum, is inflated with dispersed pseudogenes.</title>
        <authorList>
            <person name="Fletcher K."/>
            <person name="Martin F."/>
            <person name="Isakeit T."/>
            <person name="Cavanaugh K."/>
            <person name="Magill C."/>
            <person name="Michelmore R."/>
        </authorList>
    </citation>
    <scope>NUCLEOTIDE SEQUENCE [LARGE SCALE GENOMIC DNA]</scope>
    <source>
        <strain evidence="1">P6</strain>
    </source>
</reference>
<organism evidence="1 2">
    <name type="scientific">Peronosclerospora sorghi</name>
    <dbReference type="NCBI Taxonomy" id="230839"/>
    <lineage>
        <taxon>Eukaryota</taxon>
        <taxon>Sar</taxon>
        <taxon>Stramenopiles</taxon>
        <taxon>Oomycota</taxon>
        <taxon>Peronosporomycetes</taxon>
        <taxon>Peronosporales</taxon>
        <taxon>Peronosporaceae</taxon>
        <taxon>Peronosclerospora</taxon>
    </lineage>
</organism>
<protein>
    <submittedName>
        <fullName evidence="1">Uncharacterized protein</fullName>
    </submittedName>
</protein>
<evidence type="ECO:0000313" key="1">
    <source>
        <dbReference type="EMBL" id="KAI9914142.1"/>
    </source>
</evidence>
<evidence type="ECO:0000313" key="2">
    <source>
        <dbReference type="Proteomes" id="UP001163321"/>
    </source>
</evidence>